<sequence length="801" mass="87195">MSEADDAPEMAQPAPNPDAQTTVNDFLDYTEFFPSDLVRSLTLIADLDSTYSEAVQHVHALTVQYGKLPALAERERPDPVLLRKQIAQHLQKAISQREFAYTEASRLYEVTVRHCQRSSVIKRKLQAQPQPPSRDPTPPPVSPSAHRPINRNYERAPHLRLTFDGGRHGANTSRPRDRHKKTAIPLPRGRGRMRRDSDSSDSEIGSGIDVITPRKRKDNRDRHSRTTGGRSRAAGVLGTNVHSSIAGISTSNALAQLAPPPADAKPGSKWAPWKKLTEYEMAVLRKQMKKNAVWTPSQTMMIRELEKKHRTEADYEREKARCEATGEDFLDEEPETLQQIMTASGLGLLAPHGPQAANPPPPTEPVDEDAKDETGPVSIRLKPVATKEGRKLDRTSQRQKAMQDAQELIGASEKIREAANSLKELNFNSTVATPASQKKKTVVNPSNKRKRDTSPAPTTDGATEATREASVATQDSSSRPPEPKRTRLQLIAPATNTVSSPIPTPASTASTPRDIPASVVASPATNTPVPLPDSLKPSTNGNPVQVPLAPAGPSTPKVDRVVPKEQSPELTPITTSPLAPEESPAMSTRGSVAPKAPTPPVASLPPAKFSKTPTPVPEPAPETPAAPTLRPRSARGHVPTPKAQSEEPKPGSEEAIPTTRTSSRRKPPPKGEVTVAEDGQKTVTNVKRAQGSKNKKKTNRRTEGRAEASEEVEAADEIDPDEPRYCICDDVSYGQMISCDNNCDKEWFHLPCMNMTEDDIPSRRAKWYCPDCRAQLGTDAYGNPLVPPPLPGRRGAGNRSA</sequence>
<reference evidence="1 2" key="1">
    <citation type="journal article" date="2019" name="bioRxiv">
        <title>Genomics, evolutionary history and diagnostics of the Alternaria alternata species group including apple and Asian pear pathotypes.</title>
        <authorList>
            <person name="Armitage A.D."/>
            <person name="Cockerton H.M."/>
            <person name="Sreenivasaprasad S."/>
            <person name="Woodhall J.W."/>
            <person name="Lane C.R."/>
            <person name="Harrison R.J."/>
            <person name="Clarkson J.P."/>
        </authorList>
    </citation>
    <scope>NUCLEOTIDE SEQUENCE [LARGE SCALE GENOMIC DNA]</scope>
    <source>
        <strain evidence="1 2">FERA 650</strain>
    </source>
</reference>
<evidence type="ECO:0000313" key="1">
    <source>
        <dbReference type="EMBL" id="KAB2099341.1"/>
    </source>
</evidence>
<comment type="caution">
    <text evidence="1">The sequence shown here is derived from an EMBL/GenBank/DDBJ whole genome shotgun (WGS) entry which is preliminary data.</text>
</comment>
<keyword evidence="2" id="KW-1185">Reference proteome</keyword>
<organism evidence="1 2">
    <name type="scientific">Alternaria gaisen</name>
    <dbReference type="NCBI Taxonomy" id="167740"/>
    <lineage>
        <taxon>Eukaryota</taxon>
        <taxon>Fungi</taxon>
        <taxon>Dikarya</taxon>
        <taxon>Ascomycota</taxon>
        <taxon>Pezizomycotina</taxon>
        <taxon>Dothideomycetes</taxon>
        <taxon>Pleosporomycetidae</taxon>
        <taxon>Pleosporales</taxon>
        <taxon>Pleosporineae</taxon>
        <taxon>Pleosporaceae</taxon>
        <taxon>Alternaria</taxon>
        <taxon>Alternaria sect. Alternaria</taxon>
    </lineage>
</organism>
<dbReference type="Proteomes" id="UP000293547">
    <property type="component" value="Unassembled WGS sequence"/>
</dbReference>
<evidence type="ECO:0000313" key="2">
    <source>
        <dbReference type="Proteomes" id="UP000293547"/>
    </source>
</evidence>
<protein>
    <submittedName>
        <fullName evidence="1">Uncharacterized protein</fullName>
    </submittedName>
</protein>
<name>A0ACB6F4I1_9PLEO</name>
<dbReference type="EMBL" id="PDWZ02000018">
    <property type="protein sequence ID" value="KAB2099341.1"/>
    <property type="molecule type" value="Genomic_DNA"/>
</dbReference>
<proteinExistence type="predicted"/>
<gene>
    <name evidence="1" type="ORF">AG0111_0g12519</name>
</gene>
<accession>A0ACB6F4I1</accession>